<dbReference type="InterPro" id="IPR036875">
    <property type="entry name" value="Znf_CCHC_sf"/>
</dbReference>
<dbReference type="GO" id="GO:0003676">
    <property type="term" value="F:nucleic acid binding"/>
    <property type="evidence" value="ECO:0007669"/>
    <property type="project" value="InterPro"/>
</dbReference>
<feature type="non-terminal residue" evidence="1">
    <location>
        <position position="227"/>
    </location>
</feature>
<dbReference type="Proteomes" id="UP000187609">
    <property type="component" value="Unassembled WGS sequence"/>
</dbReference>
<protein>
    <submittedName>
        <fullName evidence="1">Uncharacterized protein</fullName>
    </submittedName>
</protein>
<dbReference type="PANTHER" id="PTHR34222">
    <property type="entry name" value="GAG_PRE-INTEGRS DOMAIN-CONTAINING PROTEIN"/>
    <property type="match status" value="1"/>
</dbReference>
<proteinExistence type="predicted"/>
<name>A0A1J6KC97_NICAT</name>
<dbReference type="OMA" id="SSAKYWI"/>
<feature type="non-terminal residue" evidence="1">
    <location>
        <position position="1"/>
    </location>
</feature>
<accession>A0A1J6KC97</accession>
<evidence type="ECO:0000313" key="1">
    <source>
        <dbReference type="EMBL" id="OIT27038.1"/>
    </source>
</evidence>
<dbReference type="EMBL" id="MJEQ01002557">
    <property type="protein sequence ID" value="OIT27038.1"/>
    <property type="molecule type" value="Genomic_DNA"/>
</dbReference>
<gene>
    <name evidence="1" type="ORF">A4A49_63573</name>
</gene>
<organism evidence="1 2">
    <name type="scientific">Nicotiana attenuata</name>
    <name type="common">Coyote tobacco</name>
    <dbReference type="NCBI Taxonomy" id="49451"/>
    <lineage>
        <taxon>Eukaryota</taxon>
        <taxon>Viridiplantae</taxon>
        <taxon>Streptophyta</taxon>
        <taxon>Embryophyta</taxon>
        <taxon>Tracheophyta</taxon>
        <taxon>Spermatophyta</taxon>
        <taxon>Magnoliopsida</taxon>
        <taxon>eudicotyledons</taxon>
        <taxon>Gunneridae</taxon>
        <taxon>Pentapetalae</taxon>
        <taxon>asterids</taxon>
        <taxon>lamiids</taxon>
        <taxon>Solanales</taxon>
        <taxon>Solanaceae</taxon>
        <taxon>Nicotianoideae</taxon>
        <taxon>Nicotianeae</taxon>
        <taxon>Nicotiana</taxon>
    </lineage>
</organism>
<keyword evidence="2" id="KW-1185">Reference proteome</keyword>
<reference evidence="1" key="1">
    <citation type="submission" date="2016-11" db="EMBL/GenBank/DDBJ databases">
        <title>The genome of Nicotiana attenuata.</title>
        <authorList>
            <person name="Xu S."/>
            <person name="Brockmoeller T."/>
            <person name="Gaquerel E."/>
            <person name="Navarro A."/>
            <person name="Kuhl H."/>
            <person name="Gase K."/>
            <person name="Ling Z."/>
            <person name="Zhou W."/>
            <person name="Kreitzer C."/>
            <person name="Stanke M."/>
            <person name="Tang H."/>
            <person name="Lyons E."/>
            <person name="Pandey P."/>
            <person name="Pandey S.P."/>
            <person name="Timmermann B."/>
            <person name="Baldwin I.T."/>
        </authorList>
    </citation>
    <scope>NUCLEOTIDE SEQUENCE [LARGE SCALE GENOMIC DNA]</scope>
    <source>
        <strain evidence="1">UT</strain>
    </source>
</reference>
<dbReference type="SUPFAM" id="SSF57756">
    <property type="entry name" value="Retrovirus zinc finger-like domains"/>
    <property type="match status" value="1"/>
</dbReference>
<dbReference type="PANTHER" id="PTHR34222:SF89">
    <property type="match status" value="1"/>
</dbReference>
<comment type="caution">
    <text evidence="1">The sequence shown here is derived from an EMBL/GenBank/DDBJ whole genome shotgun (WGS) entry which is preliminary data.</text>
</comment>
<dbReference type="GO" id="GO:0008270">
    <property type="term" value="F:zinc ion binding"/>
    <property type="evidence" value="ECO:0007669"/>
    <property type="project" value="InterPro"/>
</dbReference>
<sequence>ILMMNLLPGIAQAFSILIQEEKQREVRPNNHLMIESTSMNALGPTMLSRNNIGNNSYRGNYPSKRARLFCDYCKKQGHTRDKCYKLHGFPQDFKFTKGKNVASAANVHGGIEEMVSGGHSEMDVGDQGVGIQNLTKEQYNQLLHLLKNFHGGNAIEVSNNITSGAANFAGILACSTHKEIIGTLSCKCFKSSAKYWILDSGATNHMSYNKTLLTNIRILPYPFLVTL</sequence>
<dbReference type="AlphaFoldDB" id="A0A1J6KC97"/>
<dbReference type="Gramene" id="OIT27038">
    <property type="protein sequence ID" value="OIT27038"/>
    <property type="gene ID" value="A4A49_63573"/>
</dbReference>
<evidence type="ECO:0000313" key="2">
    <source>
        <dbReference type="Proteomes" id="UP000187609"/>
    </source>
</evidence>